<proteinExistence type="inferred from homology"/>
<protein>
    <recommendedName>
        <fullName evidence="6 7">Thioredoxin</fullName>
    </recommendedName>
</protein>
<dbReference type="InterPro" id="IPR013766">
    <property type="entry name" value="Thioredoxin_domain"/>
</dbReference>
<dbReference type="GO" id="GO:0005829">
    <property type="term" value="C:cytosol"/>
    <property type="evidence" value="ECO:0007669"/>
    <property type="project" value="TreeGrafter"/>
</dbReference>
<evidence type="ECO:0000256" key="8">
    <source>
        <dbReference type="PIRSR" id="PIRSR000077-4"/>
    </source>
</evidence>
<accession>A0A7U9TIY0</accession>
<dbReference type="RefSeq" id="WP_176239830.1">
    <property type="nucleotide sequence ID" value="NZ_AP024412.1"/>
</dbReference>
<dbReference type="EMBL" id="AP024412">
    <property type="protein sequence ID" value="BCR35987.1"/>
    <property type="molecule type" value="Genomic_DNA"/>
</dbReference>
<dbReference type="PROSITE" id="PS00194">
    <property type="entry name" value="THIOREDOXIN_1"/>
    <property type="match status" value="1"/>
</dbReference>
<evidence type="ECO:0000256" key="1">
    <source>
        <dbReference type="ARBA" id="ARBA00008987"/>
    </source>
</evidence>
<dbReference type="GO" id="GO:0015035">
    <property type="term" value="F:protein-disulfide reductase activity"/>
    <property type="evidence" value="ECO:0007669"/>
    <property type="project" value="UniProtKB-UniRule"/>
</dbReference>
<evidence type="ECO:0000313" key="10">
    <source>
        <dbReference type="Proteomes" id="UP000620133"/>
    </source>
</evidence>
<evidence type="ECO:0000256" key="3">
    <source>
        <dbReference type="ARBA" id="ARBA00022982"/>
    </source>
</evidence>
<dbReference type="Pfam" id="PF00085">
    <property type="entry name" value="Thioredoxin"/>
    <property type="match status" value="1"/>
</dbReference>
<evidence type="ECO:0000313" key="9">
    <source>
        <dbReference type="EMBL" id="BCR35987.1"/>
    </source>
</evidence>
<dbReference type="Gene3D" id="3.40.30.10">
    <property type="entry name" value="Glutaredoxin"/>
    <property type="match status" value="1"/>
</dbReference>
<dbReference type="PRINTS" id="PR00421">
    <property type="entry name" value="THIOREDOXIN"/>
</dbReference>
<dbReference type="InterPro" id="IPR017937">
    <property type="entry name" value="Thioredoxin_CS"/>
</dbReference>
<dbReference type="PANTHER" id="PTHR45663">
    <property type="entry name" value="GEO12009P1"/>
    <property type="match status" value="1"/>
</dbReference>
<organism evidence="9 10">
    <name type="scientific">Mariniplasma anaerobium</name>
    <dbReference type="NCBI Taxonomy" id="2735436"/>
    <lineage>
        <taxon>Bacteria</taxon>
        <taxon>Bacillati</taxon>
        <taxon>Mycoplasmatota</taxon>
        <taxon>Mollicutes</taxon>
        <taxon>Acholeplasmatales</taxon>
        <taxon>Acholeplasmataceae</taxon>
        <taxon>Mariniplasma</taxon>
    </lineage>
</organism>
<dbReference type="NCBIfam" id="TIGR01068">
    <property type="entry name" value="thioredoxin"/>
    <property type="match status" value="1"/>
</dbReference>
<evidence type="ECO:0000256" key="5">
    <source>
        <dbReference type="ARBA" id="ARBA00023284"/>
    </source>
</evidence>
<evidence type="ECO:0000256" key="2">
    <source>
        <dbReference type="ARBA" id="ARBA00022448"/>
    </source>
</evidence>
<comment type="similarity">
    <text evidence="1 7">Belongs to the thioredoxin family.</text>
</comment>
<keyword evidence="10" id="KW-1185">Reference proteome</keyword>
<keyword evidence="2" id="KW-0813">Transport</keyword>
<keyword evidence="5 8" id="KW-0676">Redox-active center</keyword>
<dbReference type="KEGG" id="manr:MPAN_008800"/>
<dbReference type="SUPFAM" id="SSF52833">
    <property type="entry name" value="Thioredoxin-like"/>
    <property type="match status" value="1"/>
</dbReference>
<keyword evidence="3" id="KW-0249">Electron transport</keyword>
<evidence type="ECO:0000256" key="6">
    <source>
        <dbReference type="NCBIfam" id="TIGR01068"/>
    </source>
</evidence>
<reference evidence="9" key="1">
    <citation type="submission" date="2021-01" db="EMBL/GenBank/DDBJ databases">
        <title>Draft genome sequence of Acholeplasmataceae bacterium strain Mahy22.</title>
        <authorList>
            <person name="Watanabe M."/>
            <person name="Kojima H."/>
            <person name="Fukui M."/>
        </authorList>
    </citation>
    <scope>NUCLEOTIDE SEQUENCE</scope>
    <source>
        <strain evidence="9">Mahy22</strain>
    </source>
</reference>
<evidence type="ECO:0000256" key="7">
    <source>
        <dbReference type="PIRNR" id="PIRNR000077"/>
    </source>
</evidence>
<dbReference type="InterPro" id="IPR005746">
    <property type="entry name" value="Thioredoxin"/>
</dbReference>
<keyword evidence="4 8" id="KW-1015">Disulfide bond</keyword>
<dbReference type="GO" id="GO:0045454">
    <property type="term" value="P:cell redox homeostasis"/>
    <property type="evidence" value="ECO:0007669"/>
    <property type="project" value="TreeGrafter"/>
</dbReference>
<evidence type="ECO:0000256" key="4">
    <source>
        <dbReference type="ARBA" id="ARBA00023157"/>
    </source>
</evidence>
<dbReference type="Proteomes" id="UP000620133">
    <property type="component" value="Chromosome"/>
</dbReference>
<dbReference type="AlphaFoldDB" id="A0A7U9TIY0"/>
<gene>
    <name evidence="9" type="ORF">MPAN_008800</name>
</gene>
<name>A0A7U9TIY0_9MOLU</name>
<dbReference type="PROSITE" id="PS51352">
    <property type="entry name" value="THIOREDOXIN_2"/>
    <property type="match status" value="1"/>
</dbReference>
<dbReference type="PIRSF" id="PIRSF000077">
    <property type="entry name" value="Thioredoxin"/>
    <property type="match status" value="1"/>
</dbReference>
<dbReference type="PANTHER" id="PTHR45663:SF11">
    <property type="entry name" value="GEO12009P1"/>
    <property type="match status" value="1"/>
</dbReference>
<dbReference type="InterPro" id="IPR036249">
    <property type="entry name" value="Thioredoxin-like_sf"/>
</dbReference>
<feature type="disulfide bond" description="Redox-active" evidence="8">
    <location>
        <begin position="28"/>
        <end position="31"/>
    </location>
</feature>
<sequence>MIEYQGQPYQEAVGQQGLVVVQYYATWCGPCKMLKPVLEAISTEMTDAKFFRVDIDQFRAQAIDASIRSVPTVVVYKDGEEVDRQSGYQPKERVQAWLNQSK</sequence>
<dbReference type="CDD" id="cd02947">
    <property type="entry name" value="TRX_family"/>
    <property type="match status" value="1"/>
</dbReference>